<dbReference type="RefSeq" id="WP_017883147.1">
    <property type="nucleotide sequence ID" value="NZ_CP035037.1"/>
</dbReference>
<reference evidence="2 3" key="1">
    <citation type="submission" date="2019-01" db="EMBL/GenBank/DDBJ databases">
        <title>Leucobacter muris sp. nov. isolated from the nose of a laboratory mouse.</title>
        <authorList>
            <person name="Benga L."/>
            <person name="Sproeer C."/>
            <person name="Schumann P."/>
            <person name="Verbarg S."/>
            <person name="Bunk B."/>
            <person name="Engelhardt E."/>
            <person name="Benten P.M."/>
            <person name="Sager M."/>
        </authorList>
    </citation>
    <scope>NUCLEOTIDE SEQUENCE [LARGE SCALE GENOMIC DNA]</scope>
    <source>
        <strain evidence="2 3">DSM 101948</strain>
    </source>
</reference>
<evidence type="ECO:0000256" key="1">
    <source>
        <dbReference type="SAM" id="MobiDB-lite"/>
    </source>
</evidence>
<name>A0ABX5QGB5_9MICO</name>
<gene>
    <name evidence="2" type="ORF">Leucomu_09515</name>
</gene>
<proteinExistence type="predicted"/>
<protein>
    <submittedName>
        <fullName evidence="2">DUF2795 domain-containing protein</fullName>
    </submittedName>
</protein>
<dbReference type="InterPro" id="IPR021527">
    <property type="entry name" value="DUF2795"/>
</dbReference>
<evidence type="ECO:0000313" key="3">
    <source>
        <dbReference type="Proteomes" id="UP000285768"/>
    </source>
</evidence>
<accession>A0ABX5QGB5</accession>
<organism evidence="2 3">
    <name type="scientific">Leucobacter muris</name>
    <dbReference type="NCBI Taxonomy" id="1935379"/>
    <lineage>
        <taxon>Bacteria</taxon>
        <taxon>Bacillati</taxon>
        <taxon>Actinomycetota</taxon>
        <taxon>Actinomycetes</taxon>
        <taxon>Micrococcales</taxon>
        <taxon>Microbacteriaceae</taxon>
        <taxon>Leucobacter</taxon>
    </lineage>
</organism>
<dbReference type="EMBL" id="CP035037">
    <property type="protein sequence ID" value="QAB18126.1"/>
    <property type="molecule type" value="Genomic_DNA"/>
</dbReference>
<dbReference type="Pfam" id="PF11387">
    <property type="entry name" value="DUF2795"/>
    <property type="match status" value="1"/>
</dbReference>
<dbReference type="Proteomes" id="UP000285768">
    <property type="component" value="Chromosome"/>
</dbReference>
<keyword evidence="3" id="KW-1185">Reference proteome</keyword>
<evidence type="ECO:0000313" key="2">
    <source>
        <dbReference type="EMBL" id="QAB18126.1"/>
    </source>
</evidence>
<sequence>MTEQPNPIQIQKHLGGVDYPATKQDLLRAARDAGADDDVCDSLDGLPDREYDSPTDVSGEISGS</sequence>
<feature type="region of interest" description="Disordered" evidence="1">
    <location>
        <begin position="32"/>
        <end position="64"/>
    </location>
</feature>